<name>A0ABD5YX79_9EURY</name>
<accession>A0ABD5YX79</accession>
<reference evidence="1" key="3">
    <citation type="submission" date="2024-09" db="EMBL/GenBank/DDBJ databases">
        <authorList>
            <person name="Sun Q."/>
        </authorList>
    </citation>
    <scope>NUCLEOTIDE SEQUENCE</scope>
    <source>
        <strain evidence="1">NBRC 107106</strain>
    </source>
</reference>
<gene>
    <name evidence="1" type="ORF">ACFQL7_25525</name>
    <name evidence="2" type="ORF">ACFQL7_27270</name>
</gene>
<dbReference type="RefSeq" id="WP_264556814.1">
    <property type="nucleotide sequence ID" value="NZ_CP109982.1"/>
</dbReference>
<comment type="caution">
    <text evidence="1">The sequence shown here is derived from an EMBL/GenBank/DDBJ whole genome shotgun (WGS) entry which is preliminary data.</text>
</comment>
<keyword evidence="3" id="KW-1185">Reference proteome</keyword>
<dbReference type="AlphaFoldDB" id="A0ABD5YX79"/>
<organism evidence="1 3">
    <name type="scientific">Halocatena marina</name>
    <dbReference type="NCBI Taxonomy" id="2934937"/>
    <lineage>
        <taxon>Archaea</taxon>
        <taxon>Methanobacteriati</taxon>
        <taxon>Methanobacteriota</taxon>
        <taxon>Stenosarchaea group</taxon>
        <taxon>Halobacteria</taxon>
        <taxon>Halobacteriales</taxon>
        <taxon>Natronomonadaceae</taxon>
        <taxon>Halocatena</taxon>
    </lineage>
</organism>
<evidence type="ECO:0000313" key="2">
    <source>
        <dbReference type="EMBL" id="MFC7193113.1"/>
    </source>
</evidence>
<proteinExistence type="predicted"/>
<dbReference type="Proteomes" id="UP001596417">
    <property type="component" value="Unassembled WGS sequence"/>
</dbReference>
<protein>
    <submittedName>
        <fullName evidence="1">Uncharacterized protein</fullName>
    </submittedName>
</protein>
<evidence type="ECO:0000313" key="3">
    <source>
        <dbReference type="Proteomes" id="UP001596417"/>
    </source>
</evidence>
<reference evidence="1" key="1">
    <citation type="journal article" date="2014" name="Int. J. Syst. Evol. Microbiol.">
        <title>Complete genome sequence of Corynebacterium casei LMG S-19264T (=DSM 44701T), isolated from a smear-ripened cheese.</title>
        <authorList>
            <consortium name="US DOE Joint Genome Institute (JGI-PGF)"/>
            <person name="Walter F."/>
            <person name="Albersmeier A."/>
            <person name="Kalinowski J."/>
            <person name="Ruckert C."/>
        </authorList>
    </citation>
    <scope>NUCLEOTIDE SEQUENCE [LARGE SCALE GENOMIC DNA]</scope>
    <source>
        <strain evidence="1">NBRC 107106</strain>
    </source>
</reference>
<sequence length="81" mass="9118">MSILSSLFGTSKRSTGTYTCDCGAPMENTATYSRNEYRKELWECTRPKNDRLEIAAVFLFEDESDSYGTGCLKGEITGERK</sequence>
<dbReference type="EMBL" id="JBHTAX010000006">
    <property type="protein sequence ID" value="MFC7193113.1"/>
    <property type="molecule type" value="Genomic_DNA"/>
</dbReference>
<evidence type="ECO:0000313" key="1">
    <source>
        <dbReference type="EMBL" id="MFC7192836.1"/>
    </source>
</evidence>
<dbReference type="GeneID" id="76202638"/>
<dbReference type="EMBL" id="JBHTAX010000006">
    <property type="protein sequence ID" value="MFC7192836.1"/>
    <property type="molecule type" value="Genomic_DNA"/>
</dbReference>
<reference evidence="3" key="2">
    <citation type="journal article" date="2019" name="Int. J. Syst. Evol. Microbiol.">
        <title>The Global Catalogue of Microorganisms (GCM) 10K type strain sequencing project: providing services to taxonomists for standard genome sequencing and annotation.</title>
        <authorList>
            <consortium name="The Broad Institute Genomics Platform"/>
            <consortium name="The Broad Institute Genome Sequencing Center for Infectious Disease"/>
            <person name="Wu L."/>
            <person name="Ma J."/>
        </authorList>
    </citation>
    <scope>NUCLEOTIDE SEQUENCE [LARGE SCALE GENOMIC DNA]</scope>
    <source>
        <strain evidence="3">RDMS1</strain>
    </source>
</reference>